<dbReference type="Pfam" id="PF00126">
    <property type="entry name" value="HTH_1"/>
    <property type="match status" value="1"/>
</dbReference>
<reference evidence="7" key="1">
    <citation type="journal article" date="2019" name="Int. J. Syst. Evol. Microbiol.">
        <title>The Global Catalogue of Microorganisms (GCM) 10K type strain sequencing project: providing services to taxonomists for standard genome sequencing and annotation.</title>
        <authorList>
            <consortium name="The Broad Institute Genomics Platform"/>
            <consortium name="The Broad Institute Genome Sequencing Center for Infectious Disease"/>
            <person name="Wu L."/>
            <person name="Ma J."/>
        </authorList>
    </citation>
    <scope>NUCLEOTIDE SEQUENCE [LARGE SCALE GENOMIC DNA]</scope>
    <source>
        <strain evidence="7">CCM 8936</strain>
    </source>
</reference>
<evidence type="ECO:0000256" key="1">
    <source>
        <dbReference type="ARBA" id="ARBA00009437"/>
    </source>
</evidence>
<dbReference type="InterPro" id="IPR000847">
    <property type="entry name" value="LysR_HTH_N"/>
</dbReference>
<dbReference type="PROSITE" id="PS50931">
    <property type="entry name" value="HTH_LYSR"/>
    <property type="match status" value="1"/>
</dbReference>
<name>A0ABW4BSV4_9LACO</name>
<proteinExistence type="inferred from homology"/>
<evidence type="ECO:0000313" key="6">
    <source>
        <dbReference type="EMBL" id="MFD1417976.1"/>
    </source>
</evidence>
<dbReference type="RefSeq" id="WP_125678300.1">
    <property type="nucleotide sequence ID" value="NZ_JBHTOI010000030.1"/>
</dbReference>
<evidence type="ECO:0000256" key="4">
    <source>
        <dbReference type="ARBA" id="ARBA00023163"/>
    </source>
</evidence>
<comment type="caution">
    <text evidence="6">The sequence shown here is derived from an EMBL/GenBank/DDBJ whole genome shotgun (WGS) entry which is preliminary data.</text>
</comment>
<keyword evidence="4" id="KW-0804">Transcription</keyword>
<dbReference type="SUPFAM" id="SSF46785">
    <property type="entry name" value="Winged helix' DNA-binding domain"/>
    <property type="match status" value="1"/>
</dbReference>
<dbReference type="InterPro" id="IPR036388">
    <property type="entry name" value="WH-like_DNA-bd_sf"/>
</dbReference>
<keyword evidence="3" id="KW-0238">DNA-binding</keyword>
<accession>A0ABW4BSV4</accession>
<feature type="domain" description="HTH lysR-type" evidence="5">
    <location>
        <begin position="1"/>
        <end position="58"/>
    </location>
</feature>
<keyword evidence="2" id="KW-0805">Transcription regulation</keyword>
<evidence type="ECO:0000259" key="5">
    <source>
        <dbReference type="PROSITE" id="PS50931"/>
    </source>
</evidence>
<organism evidence="6 7">
    <name type="scientific">Companilactobacillus keshanensis</name>
    <dbReference type="NCBI Taxonomy" id="2486003"/>
    <lineage>
        <taxon>Bacteria</taxon>
        <taxon>Bacillati</taxon>
        <taxon>Bacillota</taxon>
        <taxon>Bacilli</taxon>
        <taxon>Lactobacillales</taxon>
        <taxon>Lactobacillaceae</taxon>
        <taxon>Companilactobacillus</taxon>
    </lineage>
</organism>
<evidence type="ECO:0000256" key="2">
    <source>
        <dbReference type="ARBA" id="ARBA00023015"/>
    </source>
</evidence>
<dbReference type="Proteomes" id="UP001597251">
    <property type="component" value="Unassembled WGS sequence"/>
</dbReference>
<dbReference type="SUPFAM" id="SSF53850">
    <property type="entry name" value="Periplasmic binding protein-like II"/>
    <property type="match status" value="1"/>
</dbReference>
<comment type="similarity">
    <text evidence="1">Belongs to the LysR transcriptional regulatory family.</text>
</comment>
<keyword evidence="7" id="KW-1185">Reference proteome</keyword>
<sequence>MDINQLQTFIRVNKFGSFTKAAEQSFISGTAVMKQINRLEAELNLKLFFRTATGVTLTPQGRKFLPYVYQLLDLLNTAIEETRKVRSDNKHVISIGTSILHPADPFMTLWRKLAPNLSQYQLRLVQLQEDLNSSNREYALLGRSSDLIVGTFDNATLKQSFRAIELGVYHFGIAIRSDNPLAQLENIRFKDLCNQKVLTVPIGVSEKNDQLRSEMLNETPSIRLIETDGRYDINTFNRAVDENIPLISLTPWKNIHPNLVTIPLETNITVSYGLISTKFPGREADNFLNDFLKVFKNYN</sequence>
<evidence type="ECO:0000256" key="3">
    <source>
        <dbReference type="ARBA" id="ARBA00023125"/>
    </source>
</evidence>
<dbReference type="PANTHER" id="PTHR30126:SF40">
    <property type="entry name" value="HTH-TYPE TRANSCRIPTIONAL REGULATOR GLTR"/>
    <property type="match status" value="1"/>
</dbReference>
<dbReference type="PANTHER" id="PTHR30126">
    <property type="entry name" value="HTH-TYPE TRANSCRIPTIONAL REGULATOR"/>
    <property type="match status" value="1"/>
</dbReference>
<gene>
    <name evidence="6" type="ORF">ACFQ42_04405</name>
</gene>
<dbReference type="InterPro" id="IPR036390">
    <property type="entry name" value="WH_DNA-bd_sf"/>
</dbReference>
<dbReference type="EMBL" id="JBHTOI010000030">
    <property type="protein sequence ID" value="MFD1417976.1"/>
    <property type="molecule type" value="Genomic_DNA"/>
</dbReference>
<protein>
    <submittedName>
        <fullName evidence="6">LysR family transcriptional regulator</fullName>
    </submittedName>
</protein>
<evidence type="ECO:0000313" key="7">
    <source>
        <dbReference type="Proteomes" id="UP001597251"/>
    </source>
</evidence>
<dbReference type="Gene3D" id="1.10.10.10">
    <property type="entry name" value="Winged helix-like DNA-binding domain superfamily/Winged helix DNA-binding domain"/>
    <property type="match status" value="1"/>
</dbReference>